<name>A0A5E5ABE2_9BURK</name>
<evidence type="ECO:0000313" key="3">
    <source>
        <dbReference type="Proteomes" id="UP000414136"/>
    </source>
</evidence>
<feature type="region of interest" description="Disordered" evidence="1">
    <location>
        <begin position="21"/>
        <end position="40"/>
    </location>
</feature>
<protein>
    <submittedName>
        <fullName evidence="2">Uncharacterized protein</fullName>
    </submittedName>
</protein>
<dbReference type="Proteomes" id="UP000414136">
    <property type="component" value="Unassembled WGS sequence"/>
</dbReference>
<dbReference type="EMBL" id="CABPSQ010000006">
    <property type="protein sequence ID" value="VVE70132.1"/>
    <property type="molecule type" value="Genomic_DNA"/>
</dbReference>
<dbReference type="AlphaFoldDB" id="A0A5E5ABE2"/>
<evidence type="ECO:0000256" key="1">
    <source>
        <dbReference type="SAM" id="MobiDB-lite"/>
    </source>
</evidence>
<sequence>MRGLRVVVRWARPKTSCCEWTSPENEERGCTEKQPYRRSGSGRMGTVIILMETIE</sequence>
<gene>
    <name evidence="2" type="ORF">PCA31118_03439</name>
</gene>
<evidence type="ECO:0000313" key="2">
    <source>
        <dbReference type="EMBL" id="VVE70132.1"/>
    </source>
</evidence>
<organism evidence="2 3">
    <name type="scientific">Pandoraea captiosa</name>
    <dbReference type="NCBI Taxonomy" id="2508302"/>
    <lineage>
        <taxon>Bacteria</taxon>
        <taxon>Pseudomonadati</taxon>
        <taxon>Pseudomonadota</taxon>
        <taxon>Betaproteobacteria</taxon>
        <taxon>Burkholderiales</taxon>
        <taxon>Burkholderiaceae</taxon>
        <taxon>Pandoraea</taxon>
    </lineage>
</organism>
<proteinExistence type="predicted"/>
<reference evidence="2 3" key="1">
    <citation type="submission" date="2019-08" db="EMBL/GenBank/DDBJ databases">
        <authorList>
            <person name="Peeters C."/>
        </authorList>
    </citation>
    <scope>NUCLEOTIDE SEQUENCE [LARGE SCALE GENOMIC DNA]</scope>
    <source>
        <strain evidence="2 3">LMG 31118</strain>
    </source>
</reference>
<feature type="compositionally biased region" description="Basic and acidic residues" evidence="1">
    <location>
        <begin position="25"/>
        <end position="35"/>
    </location>
</feature>
<accession>A0A5E5ABE2</accession>
<keyword evidence="3" id="KW-1185">Reference proteome</keyword>